<evidence type="ECO:0000313" key="7">
    <source>
        <dbReference type="Proteomes" id="UP000032431"/>
    </source>
</evidence>
<dbReference type="STRING" id="29343.CCDG5_0035"/>
<proteinExistence type="predicted"/>
<evidence type="ECO:0000256" key="3">
    <source>
        <dbReference type="ARBA" id="ARBA00022989"/>
    </source>
</evidence>
<name>A0A078KI17_9FIRM</name>
<keyword evidence="3 5" id="KW-1133">Transmembrane helix</keyword>
<evidence type="ECO:0000313" key="6">
    <source>
        <dbReference type="EMBL" id="CDZ23186.1"/>
    </source>
</evidence>
<keyword evidence="4 5" id="KW-0472">Membrane</keyword>
<evidence type="ECO:0000256" key="1">
    <source>
        <dbReference type="ARBA" id="ARBA00004651"/>
    </source>
</evidence>
<gene>
    <name evidence="6" type="ORF">CCDG5_0035</name>
</gene>
<feature type="transmembrane region" description="Helical" evidence="5">
    <location>
        <begin position="157"/>
        <end position="177"/>
    </location>
</feature>
<comment type="subcellular location">
    <subcellularLocation>
        <location evidence="1">Cell membrane</location>
        <topology evidence="1">Multi-pass membrane protein</topology>
    </subcellularLocation>
</comment>
<dbReference type="HOGENOM" id="CLU_1406569_0_0_9"/>
<organism evidence="6 7">
    <name type="scientific">[Clostridium] cellulosi</name>
    <dbReference type="NCBI Taxonomy" id="29343"/>
    <lineage>
        <taxon>Bacteria</taxon>
        <taxon>Bacillati</taxon>
        <taxon>Bacillota</taxon>
        <taxon>Clostridia</taxon>
        <taxon>Eubacteriales</taxon>
        <taxon>Oscillospiraceae</taxon>
        <taxon>Oscillospiraceae incertae sedis</taxon>
    </lineage>
</organism>
<dbReference type="KEGG" id="ccel:CCDG5_0035"/>
<dbReference type="GO" id="GO:0005524">
    <property type="term" value="F:ATP binding"/>
    <property type="evidence" value="ECO:0007669"/>
    <property type="project" value="InterPro"/>
</dbReference>
<evidence type="ECO:0000256" key="4">
    <source>
        <dbReference type="ARBA" id="ARBA00023136"/>
    </source>
</evidence>
<dbReference type="EMBL" id="LM995447">
    <property type="protein sequence ID" value="CDZ23186.1"/>
    <property type="molecule type" value="Genomic_DNA"/>
</dbReference>
<evidence type="ECO:0000256" key="2">
    <source>
        <dbReference type="ARBA" id="ARBA00022692"/>
    </source>
</evidence>
<keyword evidence="7" id="KW-1185">Reference proteome</keyword>
<dbReference type="Gene3D" id="1.20.1560.10">
    <property type="entry name" value="ABC transporter type 1, transmembrane domain"/>
    <property type="match status" value="1"/>
</dbReference>
<sequence length="193" mass="22049">MRYHYSNDVPESEKVISSDTYAKCCIMTFLASLLGIVNPVLSGFLAENVFSNFNLKGIIPTVISMITVKGTRMYLRSRVGKKLKGSMRAPLIWLQRRISRKLWWIEPMVDNWGWVGMVMTRITGGVSVQAAAFIASMITDTINTLLSLIVYYFTRNYILSVLTALVLPSLAVIPWFASKTIRYRKYKRIFHAH</sequence>
<protein>
    <submittedName>
        <fullName evidence="6">Uncharacterized protein</fullName>
    </submittedName>
</protein>
<feature type="transmembrane region" description="Helical" evidence="5">
    <location>
        <begin position="57"/>
        <end position="75"/>
    </location>
</feature>
<reference evidence="7" key="1">
    <citation type="submission" date="2014-07" db="EMBL/GenBank/DDBJ databases">
        <authorList>
            <person name="Wibberg D."/>
        </authorList>
    </citation>
    <scope>NUCLEOTIDE SEQUENCE [LARGE SCALE GENOMIC DNA]</scope>
    <source>
        <strain evidence="7">DG5</strain>
    </source>
</reference>
<accession>A0A078KI17</accession>
<dbReference type="PATRIC" id="fig|29343.3.peg.40"/>
<dbReference type="GO" id="GO:0005886">
    <property type="term" value="C:plasma membrane"/>
    <property type="evidence" value="ECO:0007669"/>
    <property type="project" value="UniProtKB-SubCell"/>
</dbReference>
<evidence type="ECO:0000256" key="5">
    <source>
        <dbReference type="SAM" id="Phobius"/>
    </source>
</evidence>
<dbReference type="InterPro" id="IPR036640">
    <property type="entry name" value="ABC1_TM_sf"/>
</dbReference>
<keyword evidence="2 5" id="KW-0812">Transmembrane</keyword>
<feature type="transmembrane region" description="Helical" evidence="5">
    <location>
        <begin position="130"/>
        <end position="151"/>
    </location>
</feature>
<feature type="transmembrane region" description="Helical" evidence="5">
    <location>
        <begin position="21"/>
        <end position="45"/>
    </location>
</feature>
<dbReference type="AlphaFoldDB" id="A0A078KI17"/>
<dbReference type="Proteomes" id="UP000032431">
    <property type="component" value="Chromosome I"/>
</dbReference>